<comment type="caution">
    <text evidence="1">The sequence shown here is derived from an EMBL/GenBank/DDBJ whole genome shotgun (WGS) entry which is preliminary data.</text>
</comment>
<dbReference type="Proteomes" id="UP000037122">
    <property type="component" value="Unassembled WGS sequence"/>
</dbReference>
<evidence type="ECO:0000313" key="2">
    <source>
        <dbReference type="Proteomes" id="UP000037122"/>
    </source>
</evidence>
<dbReference type="VEuPathDB" id="FungiDB:QG37_06654"/>
<sequence>MKTKGRPQLKQFMKAIYFMKSEAIYYIFHEIRGDLLYISWNQRRSTHNLSLGATYRFLLFTGSLRYLQQPIKCNFNRPLEH</sequence>
<protein>
    <submittedName>
        <fullName evidence="1">Uncharacterized protein</fullName>
    </submittedName>
</protein>
<organism evidence="1 2">
    <name type="scientific">Candidozyma auris</name>
    <name type="common">Yeast</name>
    <name type="synonym">Candida auris</name>
    <dbReference type="NCBI Taxonomy" id="498019"/>
    <lineage>
        <taxon>Eukaryota</taxon>
        <taxon>Fungi</taxon>
        <taxon>Dikarya</taxon>
        <taxon>Ascomycota</taxon>
        <taxon>Saccharomycotina</taxon>
        <taxon>Pichiomycetes</taxon>
        <taxon>Metschnikowiaceae</taxon>
        <taxon>Candidozyma</taxon>
    </lineage>
</organism>
<dbReference type="AlphaFoldDB" id="A0A0L0NTH0"/>
<proteinExistence type="predicted"/>
<reference evidence="2" key="1">
    <citation type="journal article" date="2015" name="BMC Genomics">
        <title>Draft genome of a commonly misdiagnosed multidrug resistant pathogen Candida auris.</title>
        <authorList>
            <person name="Chatterjee S."/>
            <person name="Alampalli S.V."/>
            <person name="Nageshan R.K."/>
            <person name="Chettiar S.T."/>
            <person name="Joshi S."/>
            <person name="Tatu U.S."/>
        </authorList>
    </citation>
    <scope>NUCLEOTIDE SEQUENCE [LARGE SCALE GENOMIC DNA]</scope>
    <source>
        <strain evidence="2">6684</strain>
    </source>
</reference>
<gene>
    <name evidence="1" type="ORF">QG37_06654</name>
</gene>
<dbReference type="EMBL" id="LGST01000047">
    <property type="protein sequence ID" value="KND96960.1"/>
    <property type="molecule type" value="Genomic_DNA"/>
</dbReference>
<name>A0A0L0NTH0_CANAR</name>
<evidence type="ECO:0000313" key="1">
    <source>
        <dbReference type="EMBL" id="KND96960.1"/>
    </source>
</evidence>
<accession>A0A0L0NTH0</accession>